<dbReference type="InterPro" id="IPR050910">
    <property type="entry name" value="JMJD6_ArgDemeth/LysHydrox"/>
</dbReference>
<name>A0A7S3YW41_9EUKA</name>
<feature type="compositionally biased region" description="Gly residues" evidence="2">
    <location>
        <begin position="593"/>
        <end position="608"/>
    </location>
</feature>
<proteinExistence type="predicted"/>
<feature type="region of interest" description="Disordered" evidence="2">
    <location>
        <begin position="444"/>
        <end position="493"/>
    </location>
</feature>
<dbReference type="EMBL" id="HBIV01021415">
    <property type="protein sequence ID" value="CAE0663821.1"/>
    <property type="molecule type" value="Transcribed_RNA"/>
</dbReference>
<dbReference type="PANTHER" id="PTHR12480:SF35">
    <property type="entry name" value="TRANSCRIPTION FACTOR JUMONJI, JMJC DOMAIN-CONTAINING PROTEIN"/>
    <property type="match status" value="1"/>
</dbReference>
<feature type="coiled-coil region" evidence="1">
    <location>
        <begin position="500"/>
        <end position="529"/>
    </location>
</feature>
<evidence type="ECO:0000259" key="3">
    <source>
        <dbReference type="PROSITE" id="PS51184"/>
    </source>
</evidence>
<dbReference type="InterPro" id="IPR003347">
    <property type="entry name" value="JmjC_dom"/>
</dbReference>
<feature type="region of interest" description="Disordered" evidence="2">
    <location>
        <begin position="570"/>
        <end position="642"/>
    </location>
</feature>
<feature type="domain" description="JmjC" evidence="3">
    <location>
        <begin position="242"/>
        <end position="401"/>
    </location>
</feature>
<dbReference type="SUPFAM" id="SSF51197">
    <property type="entry name" value="Clavaminate synthase-like"/>
    <property type="match status" value="1"/>
</dbReference>
<dbReference type="SMART" id="SM00558">
    <property type="entry name" value="JmjC"/>
    <property type="match status" value="1"/>
</dbReference>
<dbReference type="PANTHER" id="PTHR12480">
    <property type="entry name" value="ARGININE DEMETHYLASE AND LYSYL-HYDROXYLASE JMJD"/>
    <property type="match status" value="1"/>
</dbReference>
<reference evidence="4" key="1">
    <citation type="submission" date="2021-01" db="EMBL/GenBank/DDBJ databases">
        <authorList>
            <person name="Corre E."/>
            <person name="Pelletier E."/>
            <person name="Niang G."/>
            <person name="Scheremetjew M."/>
            <person name="Finn R."/>
            <person name="Kale V."/>
            <person name="Holt S."/>
            <person name="Cochrane G."/>
            <person name="Meng A."/>
            <person name="Brown T."/>
            <person name="Cohen L."/>
        </authorList>
    </citation>
    <scope>NUCLEOTIDE SEQUENCE</scope>
    <source>
        <strain evidence="4">CCCM811</strain>
    </source>
</reference>
<sequence length="642" mass="71701">MAIATRLGSYEKRAARRYVRIAAVLAAGLFLCLHQTHGTSRAMLATTSVTRASVSTAANDLSRTVATSSNRRMTAREARACHVQEDVSDDLETGWGDLEDLALKYQQILLMISTLPQHVHSNRNIQGDKQLWNSLSKLSEPYMPIFKVKHDSKLFTEDFQKEIVASSIPCIIEGLIENDDGWKGAREKWASPEKMIKHYGDYPLCIKEVDGEMVRVPLRMYFEYAKTTSADFPVYLCEKELPLAILQDYSNPVPFRDDLYQKVLPDEDQLHPWLAYLLIGGRGTGSPVHRDPIGSGAWNALLHGKKRWCLFPPGTNKTLLDLPSDGDSQPPAYWWQDVYPKIKNHPKVTNIEVIQKPGEIMFVPAGWYHVVMNLETSIAVTQNFVLPSMLKNAAKTLLKENPKLSKVFLMRLMKLRPELVLALRSAWLKDAMLTKKPVVVGESWPRKKAGDETTTTTTTTTTPTTTTTTTPPPLPLPPKTTSTTMKTTRTPTHARVKGRRAQLQQQRLREEAAREAQQKAAEVEATTRLLTPAKERALEEADPKPIGIPRENELACIRAERLALEKERSLWEQERKQREAGEGDNPKEPDDSPGGGGGGGNAGGGSGSGVAMNAKGGSVGRPTPEPRTSWRRRKKKTQYLFR</sequence>
<evidence type="ECO:0000256" key="1">
    <source>
        <dbReference type="SAM" id="Coils"/>
    </source>
</evidence>
<dbReference type="GO" id="GO:0005737">
    <property type="term" value="C:cytoplasm"/>
    <property type="evidence" value="ECO:0007669"/>
    <property type="project" value="TreeGrafter"/>
</dbReference>
<evidence type="ECO:0000256" key="2">
    <source>
        <dbReference type="SAM" id="MobiDB-lite"/>
    </source>
</evidence>
<organism evidence="4">
    <name type="scientific">Lotharella globosa</name>
    <dbReference type="NCBI Taxonomy" id="91324"/>
    <lineage>
        <taxon>Eukaryota</taxon>
        <taxon>Sar</taxon>
        <taxon>Rhizaria</taxon>
        <taxon>Cercozoa</taxon>
        <taxon>Chlorarachniophyceae</taxon>
        <taxon>Lotharella</taxon>
    </lineage>
</organism>
<dbReference type="AlphaFoldDB" id="A0A7S3YW41"/>
<dbReference type="Gene3D" id="2.60.120.650">
    <property type="entry name" value="Cupin"/>
    <property type="match status" value="1"/>
</dbReference>
<protein>
    <recommendedName>
        <fullName evidence="3">JmjC domain-containing protein</fullName>
    </recommendedName>
</protein>
<feature type="compositionally biased region" description="Low complexity" evidence="2">
    <location>
        <begin position="453"/>
        <end position="469"/>
    </location>
</feature>
<evidence type="ECO:0000313" key="4">
    <source>
        <dbReference type="EMBL" id="CAE0663821.1"/>
    </source>
</evidence>
<gene>
    <name evidence="4" type="ORF">LGLO00237_LOCUS15423</name>
</gene>
<feature type="compositionally biased region" description="Basic and acidic residues" evidence="2">
    <location>
        <begin position="570"/>
        <end position="590"/>
    </location>
</feature>
<feature type="compositionally biased region" description="Low complexity" evidence="2">
    <location>
        <begin position="479"/>
        <end position="491"/>
    </location>
</feature>
<accession>A0A7S3YW41</accession>
<keyword evidence="1" id="KW-0175">Coiled coil</keyword>
<feature type="compositionally biased region" description="Basic residues" evidence="2">
    <location>
        <begin position="629"/>
        <end position="642"/>
    </location>
</feature>
<dbReference type="Pfam" id="PF02373">
    <property type="entry name" value="JmjC"/>
    <property type="match status" value="1"/>
</dbReference>
<dbReference type="PROSITE" id="PS51184">
    <property type="entry name" value="JMJC"/>
    <property type="match status" value="1"/>
</dbReference>